<comment type="subcellular location">
    <subcellularLocation>
        <location evidence="1 6">Cytoplasm</location>
        <location evidence="1 6">Cytoskeleton</location>
    </subcellularLocation>
</comment>
<proteinExistence type="inferred from homology"/>
<gene>
    <name evidence="7" type="ORF">SteCoe_26969</name>
</gene>
<comment type="caution">
    <text evidence="7">The sequence shown here is derived from an EMBL/GenBank/DDBJ whole genome shotgun (WGS) entry which is preliminary data.</text>
</comment>
<accession>A0A1R2BBP1</accession>
<dbReference type="PANTHER" id="PTHR12058:SF0">
    <property type="entry name" value="ACTIN-RELATED PROTEIN 2_3 COMPLEX SUBUNIT 2"/>
    <property type="match status" value="1"/>
</dbReference>
<evidence type="ECO:0000256" key="2">
    <source>
        <dbReference type="ARBA" id="ARBA00007192"/>
    </source>
</evidence>
<keyword evidence="8" id="KW-1185">Reference proteome</keyword>
<reference evidence="7 8" key="1">
    <citation type="submission" date="2016-11" db="EMBL/GenBank/DDBJ databases">
        <title>The macronuclear genome of Stentor coeruleus: a giant cell with tiny introns.</title>
        <authorList>
            <person name="Slabodnick M."/>
            <person name="Ruby J.G."/>
            <person name="Reiff S.B."/>
            <person name="Swart E.C."/>
            <person name="Gosai S."/>
            <person name="Prabakaran S."/>
            <person name="Witkowska E."/>
            <person name="Larue G.E."/>
            <person name="Fisher S."/>
            <person name="Freeman R.M."/>
            <person name="Gunawardena J."/>
            <person name="Chu W."/>
            <person name="Stover N.A."/>
            <person name="Gregory B.D."/>
            <person name="Nowacki M."/>
            <person name="Derisi J."/>
            <person name="Roy S.W."/>
            <person name="Marshall W.F."/>
            <person name="Sood P."/>
        </authorList>
    </citation>
    <scope>NUCLEOTIDE SEQUENCE [LARGE SCALE GENOMIC DNA]</scope>
    <source>
        <strain evidence="7">WM001</strain>
    </source>
</reference>
<comment type="function">
    <text evidence="6">Functions as actin-binding component of the Arp2/3 complex which is involved in regulation of actin polymerization and together with an activating nucleation-promoting factor (NPF) mediates the formation of branched actin networks.</text>
</comment>
<keyword evidence="4 6" id="KW-0009">Actin-binding</keyword>
<dbReference type="GO" id="GO:0030041">
    <property type="term" value="P:actin filament polymerization"/>
    <property type="evidence" value="ECO:0007669"/>
    <property type="project" value="InterPro"/>
</dbReference>
<evidence type="ECO:0000313" key="7">
    <source>
        <dbReference type="EMBL" id="OMJ74184.1"/>
    </source>
</evidence>
<evidence type="ECO:0000256" key="5">
    <source>
        <dbReference type="ARBA" id="ARBA00023212"/>
    </source>
</evidence>
<sequence>MMAIEPRHPLIIDTLTTVLKNDIDLPSFHMNIADYDGVIYMIAGISDTMLAFTMISREIKSIGDAGGYDAIQQHLQGFPTDNSNPETLSVIIDKSQLPSSPEQRNLSVSTIAEKFSIFRTVFISGPFIQALTAAKQGTGFTAKQVNIRKGEKLYLIPGDGRVTFVFQILYKDSNDASLAKIFLQEFQDSKKQISNAPVVSFGSAPPENIRSFNPKTEGLFLSITMLRDQINNPVEQAKWISSLRQYLTYHIHSCKTYLHMRMRKRADLLYNELKQAVPEKLEEKTFKRVRATKAMKEEARIINNFRA</sequence>
<evidence type="ECO:0000313" key="8">
    <source>
        <dbReference type="Proteomes" id="UP000187209"/>
    </source>
</evidence>
<dbReference type="Proteomes" id="UP000187209">
    <property type="component" value="Unassembled WGS sequence"/>
</dbReference>
<dbReference type="Gene3D" id="3.30.1460.20">
    <property type="match status" value="2"/>
</dbReference>
<dbReference type="OrthoDB" id="312975at2759"/>
<dbReference type="GO" id="GO:0005885">
    <property type="term" value="C:Arp2/3 protein complex"/>
    <property type="evidence" value="ECO:0007669"/>
    <property type="project" value="InterPro"/>
</dbReference>
<dbReference type="GO" id="GO:0034314">
    <property type="term" value="P:Arp2/3 complex-mediated actin nucleation"/>
    <property type="evidence" value="ECO:0007669"/>
    <property type="project" value="InterPro"/>
</dbReference>
<evidence type="ECO:0000256" key="3">
    <source>
        <dbReference type="ARBA" id="ARBA00022490"/>
    </source>
</evidence>
<dbReference type="SUPFAM" id="SSF69645">
    <property type="entry name" value="Arp2/3 complex subunits"/>
    <property type="match status" value="2"/>
</dbReference>
<evidence type="ECO:0000256" key="4">
    <source>
        <dbReference type="ARBA" id="ARBA00023203"/>
    </source>
</evidence>
<comment type="similarity">
    <text evidence="2 6">Belongs to the ARPC2 family.</text>
</comment>
<name>A0A1R2BBP1_9CILI</name>
<evidence type="ECO:0000256" key="1">
    <source>
        <dbReference type="ARBA" id="ARBA00004245"/>
    </source>
</evidence>
<comment type="subunit">
    <text evidence="6">Component of the Arp2/3 complex.</text>
</comment>
<evidence type="ECO:0000256" key="6">
    <source>
        <dbReference type="RuleBase" id="RU364015"/>
    </source>
</evidence>
<dbReference type="InterPro" id="IPR034666">
    <property type="entry name" value="ARPC2/4"/>
</dbReference>
<organism evidence="7 8">
    <name type="scientific">Stentor coeruleus</name>
    <dbReference type="NCBI Taxonomy" id="5963"/>
    <lineage>
        <taxon>Eukaryota</taxon>
        <taxon>Sar</taxon>
        <taxon>Alveolata</taxon>
        <taxon>Ciliophora</taxon>
        <taxon>Postciliodesmatophora</taxon>
        <taxon>Heterotrichea</taxon>
        <taxon>Heterotrichida</taxon>
        <taxon>Stentoridae</taxon>
        <taxon>Stentor</taxon>
    </lineage>
</organism>
<dbReference type="GO" id="GO:0005200">
    <property type="term" value="F:structural constituent of cytoskeleton"/>
    <property type="evidence" value="ECO:0007669"/>
    <property type="project" value="TreeGrafter"/>
</dbReference>
<dbReference type="AlphaFoldDB" id="A0A1R2BBP1"/>
<protein>
    <recommendedName>
        <fullName evidence="6">Arp2/3 complex 34 kDa subunit</fullName>
    </recommendedName>
</protein>
<dbReference type="EMBL" id="MPUH01000769">
    <property type="protein sequence ID" value="OMJ74184.1"/>
    <property type="molecule type" value="Genomic_DNA"/>
</dbReference>
<dbReference type="GO" id="GO:0051015">
    <property type="term" value="F:actin filament binding"/>
    <property type="evidence" value="ECO:0007669"/>
    <property type="project" value="TreeGrafter"/>
</dbReference>
<dbReference type="Pfam" id="PF04045">
    <property type="entry name" value="P34-Arc"/>
    <property type="match status" value="1"/>
</dbReference>
<dbReference type="PANTHER" id="PTHR12058">
    <property type="entry name" value="ARP2/3 COMPLEX 34 KDA SUBUNIT"/>
    <property type="match status" value="1"/>
</dbReference>
<keyword evidence="5 6" id="KW-0206">Cytoskeleton</keyword>
<dbReference type="InterPro" id="IPR007188">
    <property type="entry name" value="ARPC2"/>
</dbReference>
<keyword evidence="3 6" id="KW-0963">Cytoplasm</keyword>